<accession>A0A8S5VGD3</accession>
<proteinExistence type="predicted"/>
<sequence length="534" mass="61831">MIVTNYAKKYEECNNYGYYKDFFEENYEACEIIKKCESMAREKYSKFREIMNSKNKLEIFEELKEANLVQCLSEDCINEIKRFTELPNDCMHPFKNIVLESYLKNSDIIVPELRFNLYGLLKIKERSKTDLFADTHFFILNGDNGEGAFAHIDLGRLIGVGVDIRESFTYKRFLDAGSSIHEHLEGKYYNSDLMPNRVENDVSRAWFPVSFEYNAVLPRIITHKMIHGDRAIFEEAIVNAIFDKMVRLQIVLYTYVVYLYGNRDVISNNLETFVKLAFLFKLVYNSVNGIDSDDIGDSIKKLMRDFNYCIHNRGAFDSVIMTADLWRNKLIKGYQDLPSFSDNAINEVLEMYQKKRHAIIAINRTNRPIYADKIITGINMISAESVQEDILSEFNLKKAYTAFKNSPARYTSTISMESVSNKSEFMINRSKLLAKLKPSDRETYIDLENDLMKIKSDAMNCRTADGMKVLINKVNAVGKIIAIEMDTDDEFFKEILGLLDAQRVMLTDMMASRSLIKENNGLLYGMVKMDNKIL</sequence>
<name>A0A8S5VGD3_9CAUD</name>
<dbReference type="EMBL" id="BK016265">
    <property type="protein sequence ID" value="DAG05841.1"/>
    <property type="molecule type" value="Genomic_DNA"/>
</dbReference>
<protein>
    <submittedName>
        <fullName evidence="1">Uncharacterized protein</fullName>
    </submittedName>
</protein>
<organism evidence="1">
    <name type="scientific">Myoviridae sp. ctkfK18</name>
    <dbReference type="NCBI Taxonomy" id="2825165"/>
    <lineage>
        <taxon>Viruses</taxon>
        <taxon>Duplodnaviria</taxon>
        <taxon>Heunggongvirae</taxon>
        <taxon>Uroviricota</taxon>
        <taxon>Caudoviricetes</taxon>
    </lineage>
</organism>
<reference evidence="1" key="1">
    <citation type="journal article" date="2021" name="Proc. Natl. Acad. Sci. U.S.A.">
        <title>A Catalog of Tens of Thousands of Viruses from Human Metagenomes Reveals Hidden Associations with Chronic Diseases.</title>
        <authorList>
            <person name="Tisza M.J."/>
            <person name="Buck C.B."/>
        </authorList>
    </citation>
    <scope>NUCLEOTIDE SEQUENCE</scope>
    <source>
        <strain evidence="1">CtkfK18</strain>
    </source>
</reference>
<evidence type="ECO:0000313" key="1">
    <source>
        <dbReference type="EMBL" id="DAG05841.1"/>
    </source>
</evidence>